<proteinExistence type="predicted"/>
<dbReference type="RefSeq" id="WP_015263516.1">
    <property type="nucleotide sequence ID" value="NC_019903.1"/>
</dbReference>
<dbReference type="InterPro" id="IPR036779">
    <property type="entry name" value="LysM_dom_sf"/>
</dbReference>
<gene>
    <name evidence="3" type="ordered locus">Desdi_3155</name>
</gene>
<feature type="domain" description="LysM" evidence="2">
    <location>
        <begin position="69"/>
        <end position="114"/>
    </location>
</feature>
<dbReference type="OrthoDB" id="9806724at2"/>
<evidence type="ECO:0000313" key="4">
    <source>
        <dbReference type="Proteomes" id="UP000010797"/>
    </source>
</evidence>
<dbReference type="InterPro" id="IPR018392">
    <property type="entry name" value="LysM"/>
</dbReference>
<dbReference type="EMBL" id="CP003344">
    <property type="protein sequence ID" value="AGA70556.1"/>
    <property type="molecule type" value="Genomic_DNA"/>
</dbReference>
<dbReference type="Proteomes" id="UP000010797">
    <property type="component" value="Chromosome"/>
</dbReference>
<dbReference type="Pfam" id="PF01476">
    <property type="entry name" value="LysM"/>
    <property type="match status" value="1"/>
</dbReference>
<dbReference type="AlphaFoldDB" id="L0FD45"/>
<evidence type="ECO:0000259" key="2">
    <source>
        <dbReference type="PROSITE" id="PS51782"/>
    </source>
</evidence>
<dbReference type="SUPFAM" id="SSF54106">
    <property type="entry name" value="LysM domain"/>
    <property type="match status" value="1"/>
</dbReference>
<accession>L0FD45</accession>
<dbReference type="SMART" id="SM00257">
    <property type="entry name" value="LysM"/>
    <property type="match status" value="1"/>
</dbReference>
<evidence type="ECO:0000313" key="3">
    <source>
        <dbReference type="EMBL" id="AGA70556.1"/>
    </source>
</evidence>
<keyword evidence="4" id="KW-1185">Reference proteome</keyword>
<dbReference type="STRING" id="871963.Desdi_3155"/>
<feature type="signal peptide" evidence="1">
    <location>
        <begin position="1"/>
        <end position="24"/>
    </location>
</feature>
<organism evidence="3 4">
    <name type="scientific">Desulfitobacterium dichloroeliminans (strain LMG P-21439 / DCA1)</name>
    <dbReference type="NCBI Taxonomy" id="871963"/>
    <lineage>
        <taxon>Bacteria</taxon>
        <taxon>Bacillati</taxon>
        <taxon>Bacillota</taxon>
        <taxon>Clostridia</taxon>
        <taxon>Eubacteriales</taxon>
        <taxon>Desulfitobacteriaceae</taxon>
        <taxon>Desulfitobacterium</taxon>
    </lineage>
</organism>
<sequence length="334" mass="36086">MKKTLAIILSASLVLSATALPAFAAVDTTTSSTIPAESAAPVAAPAAPKAPAATKAPAAAAPATMIKGDTYTVVSGDVLWRIAQKHNMTTDALIKLNPQLKNTNLIFPGDKIVVKATPAAAPAAPAVAAKKLYQGVGMVANYRDNSARGANNDNLNITTASVLFDDKGKIVELEWDVVEITPKMFPGWMDPAAEDKSFYKDAQTKGFPWETKREEGYAYDMTHLKAKGAADNLSKKEWFEQLDVYEELFKGMTVAEVNDWFAKYCGPDGRPYKMAYLDKLTDAQKAAIPATFTDAEKKMLVDVTTGATMALQDPHSRFIDALNKANDDQKEVKF</sequence>
<protein>
    <submittedName>
        <fullName evidence="3">LysM domain-containing protein</fullName>
    </submittedName>
</protein>
<reference evidence="4" key="1">
    <citation type="submission" date="2012-02" db="EMBL/GenBank/DDBJ databases">
        <title>Complete sequence of Desulfitobacterium dichloroeliminans LMG P-21439.</title>
        <authorList>
            <person name="Lucas S."/>
            <person name="Han J."/>
            <person name="Lapidus A."/>
            <person name="Cheng J.-F."/>
            <person name="Goodwin L."/>
            <person name="Pitluck S."/>
            <person name="Peters L."/>
            <person name="Ovchinnikova G."/>
            <person name="Teshima H."/>
            <person name="Detter J.C."/>
            <person name="Han C."/>
            <person name="Tapia R."/>
            <person name="Land M."/>
            <person name="Hauser L."/>
            <person name="Kyrpides N."/>
            <person name="Ivanova N."/>
            <person name="Pagani I."/>
            <person name="Kruse T."/>
            <person name="de Vos W.M."/>
            <person name="Boon N."/>
            <person name="Smidt H."/>
            <person name="Woyke T."/>
        </authorList>
    </citation>
    <scope>NUCLEOTIDE SEQUENCE [LARGE SCALE GENOMIC DNA]</scope>
    <source>
        <strain evidence="4">LMG P-21439 / DCA1</strain>
    </source>
</reference>
<name>L0FD45_DESDL</name>
<dbReference type="Gene3D" id="3.10.350.10">
    <property type="entry name" value="LysM domain"/>
    <property type="match status" value="1"/>
</dbReference>
<dbReference type="eggNOG" id="COG1388">
    <property type="taxonomic scope" value="Bacteria"/>
</dbReference>
<dbReference type="KEGG" id="ddl:Desdi_3155"/>
<feature type="chain" id="PRO_5003942175" evidence="1">
    <location>
        <begin position="25"/>
        <end position="334"/>
    </location>
</feature>
<dbReference type="CDD" id="cd00118">
    <property type="entry name" value="LysM"/>
    <property type="match status" value="1"/>
</dbReference>
<keyword evidence="1" id="KW-0732">Signal</keyword>
<dbReference type="Gene3D" id="3.90.1010.20">
    <property type="match status" value="1"/>
</dbReference>
<evidence type="ECO:0000256" key="1">
    <source>
        <dbReference type="SAM" id="SignalP"/>
    </source>
</evidence>
<dbReference type="PROSITE" id="PS51782">
    <property type="entry name" value="LYSM"/>
    <property type="match status" value="1"/>
</dbReference>
<dbReference type="HOGENOM" id="CLU_838686_0_0_9"/>